<evidence type="ECO:0000256" key="2">
    <source>
        <dbReference type="ARBA" id="ARBA00022714"/>
    </source>
</evidence>
<evidence type="ECO:0000256" key="6">
    <source>
        <dbReference type="ARBA" id="ARBA00034078"/>
    </source>
</evidence>
<dbReference type="PANTHER" id="PTHR43342:SF1">
    <property type="entry name" value="BIFURCATING [FEFE] HYDROGENASE GAMMA SUBUNIT"/>
    <property type="match status" value="1"/>
</dbReference>
<dbReference type="Gene3D" id="3.40.30.10">
    <property type="entry name" value="Glutaredoxin"/>
    <property type="match status" value="1"/>
</dbReference>
<feature type="binding site" evidence="7">
    <location>
        <position position="125"/>
    </location>
    <ligand>
        <name>[2Fe-2S] cluster</name>
        <dbReference type="ChEBI" id="CHEBI:190135"/>
    </ligand>
</feature>
<dbReference type="PANTHER" id="PTHR43342">
    <property type="entry name" value="NADH-QUINONE OXIDOREDUCTASE, E SUBUNIT"/>
    <property type="match status" value="1"/>
</dbReference>
<gene>
    <name evidence="8" type="ORF">FAK_02870</name>
</gene>
<comment type="similarity">
    <text evidence="1">Belongs to the complex I 24 kDa subunit family.</text>
</comment>
<feature type="binding site" evidence="7">
    <location>
        <position position="80"/>
    </location>
    <ligand>
        <name>[2Fe-2S] cluster</name>
        <dbReference type="ChEBI" id="CHEBI:190135"/>
    </ligand>
</feature>
<proteinExistence type="inferred from homology"/>
<dbReference type="InterPro" id="IPR028431">
    <property type="entry name" value="NADP_DH_HndA-like"/>
</dbReference>
<evidence type="ECO:0000256" key="4">
    <source>
        <dbReference type="ARBA" id="ARBA00023004"/>
    </source>
</evidence>
<dbReference type="GO" id="GO:0046872">
    <property type="term" value="F:metal ion binding"/>
    <property type="evidence" value="ECO:0007669"/>
    <property type="project" value="UniProtKB-KW"/>
</dbReference>
<keyword evidence="5 7" id="KW-0411">Iron-sulfur</keyword>
<protein>
    <submittedName>
        <fullName evidence="8">Hydrogenase</fullName>
    </submittedName>
</protein>
<dbReference type="RefSeq" id="WP_338604678.1">
    <property type="nucleotide sequence ID" value="NZ_AP028679.1"/>
</dbReference>
<dbReference type="InterPro" id="IPR002023">
    <property type="entry name" value="NuoE-like"/>
</dbReference>
<dbReference type="Pfam" id="PF01257">
    <property type="entry name" value="2Fe-2S_thioredx"/>
    <property type="match status" value="1"/>
</dbReference>
<dbReference type="Gene3D" id="1.10.10.1590">
    <property type="entry name" value="NADH-quinone oxidoreductase subunit E"/>
    <property type="match status" value="1"/>
</dbReference>
<dbReference type="CDD" id="cd03064">
    <property type="entry name" value="TRX_Fd_NuoE"/>
    <property type="match status" value="1"/>
</dbReference>
<dbReference type="KEGG" id="dmp:FAK_02870"/>
<name>A0AAU9ERI0_9BACT</name>
<dbReference type="Proteomes" id="UP001366166">
    <property type="component" value="Chromosome"/>
</dbReference>
<keyword evidence="3 7" id="KW-0479">Metal-binding</keyword>
<comment type="cofactor">
    <cofactor evidence="7">
        <name>[2Fe-2S] cluster</name>
        <dbReference type="ChEBI" id="CHEBI:190135"/>
    </cofactor>
    <text evidence="7">Binds 1 [2Fe-2S] cluster.</text>
</comment>
<organism evidence="8 9">
    <name type="scientific">Desulfoferula mesophila</name>
    <dbReference type="NCBI Taxonomy" id="3058419"/>
    <lineage>
        <taxon>Bacteria</taxon>
        <taxon>Pseudomonadati</taxon>
        <taxon>Thermodesulfobacteriota</taxon>
        <taxon>Desulfarculia</taxon>
        <taxon>Desulfarculales</taxon>
        <taxon>Desulfarculaceae</taxon>
        <taxon>Desulfoferula</taxon>
    </lineage>
</organism>
<evidence type="ECO:0000256" key="5">
    <source>
        <dbReference type="ARBA" id="ARBA00023014"/>
    </source>
</evidence>
<reference evidence="9" key="1">
    <citation type="journal article" date="2023" name="Arch. Microbiol.">
        <title>Desulfoferula mesophilus gen. nov. sp. nov., a mesophilic sulfate-reducing bacterium isolated from a brackish lake sediment.</title>
        <authorList>
            <person name="Watanabe T."/>
            <person name="Yabe T."/>
            <person name="Tsuji J.M."/>
            <person name="Fukui M."/>
        </authorList>
    </citation>
    <scope>NUCLEOTIDE SEQUENCE [LARGE SCALE GENOMIC DNA]</scope>
    <source>
        <strain evidence="9">12FAK</strain>
    </source>
</reference>
<dbReference type="InterPro" id="IPR042128">
    <property type="entry name" value="NuoE_dom"/>
</dbReference>
<dbReference type="GO" id="GO:0051537">
    <property type="term" value="F:2 iron, 2 sulfur cluster binding"/>
    <property type="evidence" value="ECO:0007669"/>
    <property type="project" value="UniProtKB-KW"/>
</dbReference>
<evidence type="ECO:0000256" key="1">
    <source>
        <dbReference type="ARBA" id="ARBA00010643"/>
    </source>
</evidence>
<evidence type="ECO:0000256" key="3">
    <source>
        <dbReference type="ARBA" id="ARBA00022723"/>
    </source>
</evidence>
<dbReference type="InterPro" id="IPR036249">
    <property type="entry name" value="Thioredoxin-like_sf"/>
</dbReference>
<comment type="cofactor">
    <cofactor evidence="6">
        <name>[2Fe-2S] cluster</name>
        <dbReference type="ChEBI" id="CHEBI:190135"/>
    </cofactor>
</comment>
<evidence type="ECO:0000256" key="7">
    <source>
        <dbReference type="PIRSR" id="PIRSR000216-1"/>
    </source>
</evidence>
<dbReference type="GO" id="GO:0016491">
    <property type="term" value="F:oxidoreductase activity"/>
    <property type="evidence" value="ECO:0007669"/>
    <property type="project" value="InterPro"/>
</dbReference>
<keyword evidence="9" id="KW-1185">Reference proteome</keyword>
<accession>A0AAU9ERI0</accession>
<dbReference type="EMBL" id="AP028679">
    <property type="protein sequence ID" value="BEQ13221.1"/>
    <property type="molecule type" value="Genomic_DNA"/>
</dbReference>
<sequence length="156" mass="16892">MAQTAIDIDIDEIIERYPGKPEYLIFLLQDIQAAFNYISPEALTLVCDHTGVPESQAYAVATFYNSFSLEPKGENIVHVCLGTACHLKGSGLIAENLMRKLGLDGPGTTEDLKYTVETVNCLGACALAPVAVVNGEYQPKVTSPKLMKTVQKLGDE</sequence>
<keyword evidence="4 7" id="KW-0408">Iron</keyword>
<evidence type="ECO:0000313" key="8">
    <source>
        <dbReference type="EMBL" id="BEQ13221.1"/>
    </source>
</evidence>
<dbReference type="AlphaFoldDB" id="A0AAU9ERI0"/>
<keyword evidence="2 7" id="KW-0001">2Fe-2S</keyword>
<feature type="binding site" evidence="7">
    <location>
        <position position="85"/>
    </location>
    <ligand>
        <name>[2Fe-2S] cluster</name>
        <dbReference type="ChEBI" id="CHEBI:190135"/>
    </ligand>
</feature>
<evidence type="ECO:0000313" key="9">
    <source>
        <dbReference type="Proteomes" id="UP001366166"/>
    </source>
</evidence>
<feature type="binding site" evidence="7">
    <location>
        <position position="121"/>
    </location>
    <ligand>
        <name>[2Fe-2S] cluster</name>
        <dbReference type="ChEBI" id="CHEBI:190135"/>
    </ligand>
</feature>
<dbReference type="PIRSF" id="PIRSF000216">
    <property type="entry name" value="NADH_DH_24kDa"/>
    <property type="match status" value="1"/>
</dbReference>
<dbReference type="InterPro" id="IPR041921">
    <property type="entry name" value="NuoE_N"/>
</dbReference>
<dbReference type="SUPFAM" id="SSF52833">
    <property type="entry name" value="Thioredoxin-like"/>
    <property type="match status" value="1"/>
</dbReference>